<evidence type="ECO:0000313" key="2">
    <source>
        <dbReference type="Proteomes" id="UP001152888"/>
    </source>
</evidence>
<gene>
    <name evidence="1" type="ORF">ACAOBT_LOCUS933</name>
</gene>
<dbReference type="AlphaFoldDB" id="A0A9P0NV03"/>
<organism evidence="1 2">
    <name type="scientific">Acanthoscelides obtectus</name>
    <name type="common">Bean weevil</name>
    <name type="synonym">Bruchus obtectus</name>
    <dbReference type="NCBI Taxonomy" id="200917"/>
    <lineage>
        <taxon>Eukaryota</taxon>
        <taxon>Metazoa</taxon>
        <taxon>Ecdysozoa</taxon>
        <taxon>Arthropoda</taxon>
        <taxon>Hexapoda</taxon>
        <taxon>Insecta</taxon>
        <taxon>Pterygota</taxon>
        <taxon>Neoptera</taxon>
        <taxon>Endopterygota</taxon>
        <taxon>Coleoptera</taxon>
        <taxon>Polyphaga</taxon>
        <taxon>Cucujiformia</taxon>
        <taxon>Chrysomeloidea</taxon>
        <taxon>Chrysomelidae</taxon>
        <taxon>Bruchinae</taxon>
        <taxon>Bruchini</taxon>
        <taxon>Acanthoscelides</taxon>
    </lineage>
</organism>
<dbReference type="EMBL" id="CAKOFQ010006658">
    <property type="protein sequence ID" value="CAH1955150.1"/>
    <property type="molecule type" value="Genomic_DNA"/>
</dbReference>
<protein>
    <submittedName>
        <fullName evidence="1">Uncharacterized protein</fullName>
    </submittedName>
</protein>
<keyword evidence="2" id="KW-1185">Reference proteome</keyword>
<dbReference type="OrthoDB" id="6771557at2759"/>
<sequence>MLLKLLTSDCLLRLLRQFNEVIVQNLGAVPIDFMVNFNGMLCKTKIIDVTSNVTFVRQCQPNKTNSNEEFIMYTNSSSSVAYLFLVPITWQLRSNSKVMFELLLGTTVVNSWIVYNMVSGTKLRIMEFRTQLAKDLVIEQAEVPKQPVPEGGNTLS</sequence>
<evidence type="ECO:0000313" key="1">
    <source>
        <dbReference type="EMBL" id="CAH1955150.1"/>
    </source>
</evidence>
<proteinExistence type="predicted"/>
<comment type="caution">
    <text evidence="1">The sequence shown here is derived from an EMBL/GenBank/DDBJ whole genome shotgun (WGS) entry which is preliminary data.</text>
</comment>
<dbReference type="Proteomes" id="UP001152888">
    <property type="component" value="Unassembled WGS sequence"/>
</dbReference>
<name>A0A9P0NV03_ACAOB</name>
<accession>A0A9P0NV03</accession>
<reference evidence="1" key="1">
    <citation type="submission" date="2022-03" db="EMBL/GenBank/DDBJ databases">
        <authorList>
            <person name="Sayadi A."/>
        </authorList>
    </citation>
    <scope>NUCLEOTIDE SEQUENCE</scope>
</reference>